<dbReference type="InterPro" id="IPR039661">
    <property type="entry name" value="ELP3"/>
</dbReference>
<comment type="cofactor">
    <cofactor evidence="1">
        <name>[4Fe-4S] cluster</name>
        <dbReference type="ChEBI" id="CHEBI:49883"/>
    </cofactor>
</comment>
<dbReference type="GO" id="GO:0051539">
    <property type="term" value="F:4 iron, 4 sulfur cluster binding"/>
    <property type="evidence" value="ECO:0007669"/>
    <property type="project" value="UniProtKB-KW"/>
</dbReference>
<comment type="caution">
    <text evidence="8">The sequence shown here is derived from an EMBL/GenBank/DDBJ whole genome shotgun (WGS) entry which is preliminary data.</text>
</comment>
<dbReference type="CDD" id="cd01335">
    <property type="entry name" value="Radical_SAM"/>
    <property type="match status" value="1"/>
</dbReference>
<dbReference type="Proteomes" id="UP000824225">
    <property type="component" value="Unassembled WGS sequence"/>
</dbReference>
<proteinExistence type="predicted"/>
<dbReference type="EMBL" id="DXAN01000013">
    <property type="protein sequence ID" value="HJA08416.1"/>
    <property type="molecule type" value="Genomic_DNA"/>
</dbReference>
<feature type="domain" description="Radical SAM core" evidence="7">
    <location>
        <begin position="17"/>
        <end position="257"/>
    </location>
</feature>
<dbReference type="SFLD" id="SFLDG01086">
    <property type="entry name" value="elongater_protein-like"/>
    <property type="match status" value="1"/>
</dbReference>
<keyword evidence="5" id="KW-0408">Iron</keyword>
<sequence length="318" mass="35065">MKHSVRYHTLDAWLRSRHGEKVQKIPLDAGSSCPNRDGTLGVTGCTFCNAIGSGSGLGGRPLAEQWEYWRTRFAASDRLKHTHLFLGYLQAFTNTYGPARRLARLLDELAALPGLVGVCVGTRPDCVDEEKMALLAACPWPELWLELGVQSRHDATLTRIRRGHDAAASERAIRLAAAYGVKVCAHLMAGLPGETDEDFLDTVRWMAGLPIDGVKLHGLYVCRNTPLEEEWKAGLYRPGSQDGYVELVARALTLLPSGVVIHRLTGDPAPGELTAPDWALQKGQTIRKLDALLDSRDWWQGKQADAPNRNPWEKKTTG</sequence>
<dbReference type="InterPro" id="IPR032432">
    <property type="entry name" value="Radical_SAM_C"/>
</dbReference>
<keyword evidence="6" id="KW-0411">Iron-sulfur</keyword>
<keyword evidence="2" id="KW-0004">4Fe-4S</keyword>
<evidence type="ECO:0000256" key="6">
    <source>
        <dbReference type="ARBA" id="ARBA00023014"/>
    </source>
</evidence>
<dbReference type="GO" id="GO:0046872">
    <property type="term" value="F:metal ion binding"/>
    <property type="evidence" value="ECO:0007669"/>
    <property type="project" value="UniProtKB-KW"/>
</dbReference>
<evidence type="ECO:0000256" key="2">
    <source>
        <dbReference type="ARBA" id="ARBA00022485"/>
    </source>
</evidence>
<keyword evidence="3" id="KW-0949">S-adenosyl-L-methionine</keyword>
<keyword evidence="4" id="KW-0479">Metal-binding</keyword>
<dbReference type="InterPro" id="IPR023404">
    <property type="entry name" value="rSAM_horseshoe"/>
</dbReference>
<evidence type="ECO:0000313" key="9">
    <source>
        <dbReference type="Proteomes" id="UP000824225"/>
    </source>
</evidence>
<dbReference type="SMART" id="SM00729">
    <property type="entry name" value="Elp3"/>
    <property type="match status" value="1"/>
</dbReference>
<dbReference type="PROSITE" id="PS51918">
    <property type="entry name" value="RADICAL_SAM"/>
    <property type="match status" value="1"/>
</dbReference>
<dbReference type="NCBIfam" id="TIGR01212">
    <property type="entry name" value="TIGR01212 family radical SAM protein"/>
    <property type="match status" value="1"/>
</dbReference>
<dbReference type="SUPFAM" id="SSF102114">
    <property type="entry name" value="Radical SAM enzymes"/>
    <property type="match status" value="1"/>
</dbReference>
<dbReference type="Pfam" id="PF16199">
    <property type="entry name" value="Radical_SAM_C"/>
    <property type="match status" value="1"/>
</dbReference>
<dbReference type="GO" id="GO:0003824">
    <property type="term" value="F:catalytic activity"/>
    <property type="evidence" value="ECO:0007669"/>
    <property type="project" value="InterPro"/>
</dbReference>
<reference evidence="8" key="2">
    <citation type="submission" date="2021-04" db="EMBL/GenBank/DDBJ databases">
        <authorList>
            <person name="Gilroy R."/>
        </authorList>
    </citation>
    <scope>NUCLEOTIDE SEQUENCE</scope>
    <source>
        <strain evidence="8">CHK186-16707</strain>
    </source>
</reference>
<dbReference type="InterPro" id="IPR005911">
    <property type="entry name" value="YhcC-like"/>
</dbReference>
<dbReference type="Pfam" id="PF04055">
    <property type="entry name" value="Radical_SAM"/>
    <property type="match status" value="1"/>
</dbReference>
<organism evidence="8 9">
    <name type="scientific">Candidatus Mailhella merdigallinarum</name>
    <dbReference type="NCBI Taxonomy" id="2838658"/>
    <lineage>
        <taxon>Bacteria</taxon>
        <taxon>Pseudomonadati</taxon>
        <taxon>Thermodesulfobacteriota</taxon>
        <taxon>Desulfovibrionia</taxon>
        <taxon>Desulfovibrionales</taxon>
        <taxon>Desulfovibrionaceae</taxon>
        <taxon>Mailhella</taxon>
    </lineage>
</organism>
<gene>
    <name evidence="8" type="ORF">H9962_04400</name>
</gene>
<protein>
    <submittedName>
        <fullName evidence="8">TIGR01212 family radical SAM protein</fullName>
    </submittedName>
</protein>
<reference evidence="8" key="1">
    <citation type="journal article" date="2021" name="PeerJ">
        <title>Extensive microbial diversity within the chicken gut microbiome revealed by metagenomics and culture.</title>
        <authorList>
            <person name="Gilroy R."/>
            <person name="Ravi A."/>
            <person name="Getino M."/>
            <person name="Pursley I."/>
            <person name="Horton D.L."/>
            <person name="Alikhan N.F."/>
            <person name="Baker D."/>
            <person name="Gharbi K."/>
            <person name="Hall N."/>
            <person name="Watson M."/>
            <person name="Adriaenssens E.M."/>
            <person name="Foster-Nyarko E."/>
            <person name="Jarju S."/>
            <person name="Secka A."/>
            <person name="Antonio M."/>
            <person name="Oren A."/>
            <person name="Chaudhuri R.R."/>
            <person name="La Ragione R."/>
            <person name="Hildebrand F."/>
            <person name="Pallen M.J."/>
        </authorList>
    </citation>
    <scope>NUCLEOTIDE SEQUENCE</scope>
    <source>
        <strain evidence="8">CHK186-16707</strain>
    </source>
</reference>
<name>A0A9D2KL61_9BACT</name>
<evidence type="ECO:0000256" key="3">
    <source>
        <dbReference type="ARBA" id="ARBA00022691"/>
    </source>
</evidence>
<evidence type="ECO:0000259" key="7">
    <source>
        <dbReference type="PROSITE" id="PS51918"/>
    </source>
</evidence>
<dbReference type="InterPro" id="IPR058240">
    <property type="entry name" value="rSAM_sf"/>
</dbReference>
<evidence type="ECO:0000256" key="5">
    <source>
        <dbReference type="ARBA" id="ARBA00023004"/>
    </source>
</evidence>
<evidence type="ECO:0000313" key="8">
    <source>
        <dbReference type="EMBL" id="HJA08416.1"/>
    </source>
</evidence>
<dbReference type="InterPro" id="IPR006638">
    <property type="entry name" value="Elp3/MiaA/NifB-like_rSAM"/>
</dbReference>
<dbReference type="SFLD" id="SFLDS00029">
    <property type="entry name" value="Radical_SAM"/>
    <property type="match status" value="1"/>
</dbReference>
<accession>A0A9D2KL61</accession>
<evidence type="ECO:0000256" key="4">
    <source>
        <dbReference type="ARBA" id="ARBA00022723"/>
    </source>
</evidence>
<evidence type="ECO:0000256" key="1">
    <source>
        <dbReference type="ARBA" id="ARBA00001966"/>
    </source>
</evidence>
<dbReference type="PANTHER" id="PTHR11135:SF1">
    <property type="entry name" value="PROTEIN YHCC"/>
    <property type="match status" value="1"/>
</dbReference>
<dbReference type="Gene3D" id="3.80.30.20">
    <property type="entry name" value="tm_1862 like domain"/>
    <property type="match status" value="1"/>
</dbReference>
<dbReference type="AlphaFoldDB" id="A0A9D2KL61"/>
<dbReference type="PANTHER" id="PTHR11135">
    <property type="entry name" value="HISTONE ACETYLTRANSFERASE-RELATED"/>
    <property type="match status" value="1"/>
</dbReference>
<dbReference type="SFLD" id="SFLDG01091">
    <property type="entry name" value="uncharacterized_CHP01210-like"/>
    <property type="match status" value="1"/>
</dbReference>
<dbReference type="InterPro" id="IPR007197">
    <property type="entry name" value="rSAM"/>
</dbReference>